<evidence type="ECO:0000313" key="2">
    <source>
        <dbReference type="Proteomes" id="UP000250079"/>
    </source>
</evidence>
<proteinExistence type="predicted"/>
<dbReference type="InterPro" id="IPR011010">
    <property type="entry name" value="DNA_brk_join_enz"/>
</dbReference>
<dbReference type="SUPFAM" id="SSF56349">
    <property type="entry name" value="DNA breaking-rejoining enzymes"/>
    <property type="match status" value="1"/>
</dbReference>
<dbReference type="Proteomes" id="UP000250079">
    <property type="component" value="Chromosome"/>
</dbReference>
<sequence>MAFKKGEMPDKTEYAPTNGAIKELMAIVGSFFQYLQMEEYCLSNSVALIRQKSKFVQKRQGHSDVRRLSQSQRQTVLDTAEHLAAENPDTHERTLFMICALFSMYLRISELAASDRWTPTMSDFHKDHEDHWWFTTVGKGIKSVRLW</sequence>
<gene>
    <name evidence="1" type="ORF">IMCC3135_01205</name>
</gene>
<dbReference type="GO" id="GO:0003677">
    <property type="term" value="F:DNA binding"/>
    <property type="evidence" value="ECO:0007669"/>
    <property type="project" value="InterPro"/>
</dbReference>
<evidence type="ECO:0008006" key="3">
    <source>
        <dbReference type="Google" id="ProtNLM"/>
    </source>
</evidence>
<reference evidence="1 2" key="1">
    <citation type="submission" date="2016-12" db="EMBL/GenBank/DDBJ databases">
        <authorList>
            <person name="Song W.-J."/>
            <person name="Kurnit D.M."/>
        </authorList>
    </citation>
    <scope>NUCLEOTIDE SEQUENCE [LARGE SCALE GENOMIC DNA]</scope>
    <source>
        <strain evidence="1 2">IMCC3135</strain>
    </source>
</reference>
<organism evidence="1 2">
    <name type="scientific">Granulosicoccus antarcticus IMCC3135</name>
    <dbReference type="NCBI Taxonomy" id="1192854"/>
    <lineage>
        <taxon>Bacteria</taxon>
        <taxon>Pseudomonadati</taxon>
        <taxon>Pseudomonadota</taxon>
        <taxon>Gammaproteobacteria</taxon>
        <taxon>Chromatiales</taxon>
        <taxon>Granulosicoccaceae</taxon>
        <taxon>Granulosicoccus</taxon>
    </lineage>
</organism>
<dbReference type="AlphaFoldDB" id="A0A2Z2NNF5"/>
<accession>A0A2Z2NNF5</accession>
<protein>
    <recommendedName>
        <fullName evidence="3">Tyr recombinase domain-containing protein</fullName>
    </recommendedName>
</protein>
<dbReference type="KEGG" id="gai:IMCC3135_01205"/>
<name>A0A2Z2NNF5_9GAMM</name>
<dbReference type="EMBL" id="CP018632">
    <property type="protein sequence ID" value="ASJ70360.1"/>
    <property type="molecule type" value="Genomic_DNA"/>
</dbReference>
<evidence type="ECO:0000313" key="1">
    <source>
        <dbReference type="EMBL" id="ASJ70360.1"/>
    </source>
</evidence>
<keyword evidence="2" id="KW-1185">Reference proteome</keyword>